<evidence type="ECO:0000313" key="2">
    <source>
        <dbReference type="EMBL" id="KAK9306343.1"/>
    </source>
</evidence>
<proteinExistence type="predicted"/>
<dbReference type="AlphaFoldDB" id="A0AAW1ABW6"/>
<name>A0AAW1ABW6_9HYME</name>
<feature type="compositionally biased region" description="Polar residues" evidence="1">
    <location>
        <begin position="287"/>
        <end position="301"/>
    </location>
</feature>
<sequence>MKTTQRALSFDETSMDSCPLAAITEARGNDFTSKDGNEIEVTSLEEAKSVIAALRARQRAQAHQMLAWRRTLKLQEDLVARLTREKAEQLRTLSSQLLLFESRLCRKQKEIEASLAQRESIILRQQRVIRQLQSRLAERSTGTRDSPPCDALDRLDSLGDSDSAVVLEEAADDLAPPRFRSNITDVTVIRSVSDAVEPSSKYSSMRRCNGFLRRPEILETVYSVEEDGDSENNQDPSESTENSECEERRTKNLGNGKGRLQDLYGSFERLAQEADSPPSERPRDESQQAQVTYNRVMSNHRSVTKPKDVKYKRINKAKSKSLEELRGRLRNWVEKGNKIAISLDQSYA</sequence>
<accession>A0AAW1ABW6</accession>
<feature type="region of interest" description="Disordered" evidence="1">
    <location>
        <begin position="271"/>
        <end position="306"/>
    </location>
</feature>
<gene>
    <name evidence="2" type="ORF">QLX08_003026</name>
</gene>
<feature type="region of interest" description="Disordered" evidence="1">
    <location>
        <begin position="225"/>
        <end position="259"/>
    </location>
</feature>
<reference evidence="2 3" key="1">
    <citation type="submission" date="2024-05" db="EMBL/GenBank/DDBJ databases">
        <title>The nuclear and mitochondrial genome assemblies of Tetragonisca angustula (Apidae: Meliponini), a tiny yet remarkable pollinator in the Neotropics.</title>
        <authorList>
            <person name="Ferrari R."/>
            <person name="Ricardo P.C."/>
            <person name="Dias F.C."/>
            <person name="Araujo N.S."/>
            <person name="Soares D.O."/>
            <person name="Zhou Q.-S."/>
            <person name="Zhu C.-D."/>
            <person name="Coutinho L."/>
            <person name="Airas M.C."/>
            <person name="Batista T.M."/>
        </authorList>
    </citation>
    <scope>NUCLEOTIDE SEQUENCE [LARGE SCALE GENOMIC DNA]</scope>
    <source>
        <strain evidence="2">ASF017062</strain>
        <tissue evidence="2">Abdomen</tissue>
    </source>
</reference>
<organism evidence="2 3">
    <name type="scientific">Tetragonisca angustula</name>
    <dbReference type="NCBI Taxonomy" id="166442"/>
    <lineage>
        <taxon>Eukaryota</taxon>
        <taxon>Metazoa</taxon>
        <taxon>Ecdysozoa</taxon>
        <taxon>Arthropoda</taxon>
        <taxon>Hexapoda</taxon>
        <taxon>Insecta</taxon>
        <taxon>Pterygota</taxon>
        <taxon>Neoptera</taxon>
        <taxon>Endopterygota</taxon>
        <taxon>Hymenoptera</taxon>
        <taxon>Apocrita</taxon>
        <taxon>Aculeata</taxon>
        <taxon>Apoidea</taxon>
        <taxon>Anthophila</taxon>
        <taxon>Apidae</taxon>
        <taxon>Tetragonisca</taxon>
    </lineage>
</organism>
<protein>
    <submittedName>
        <fullName evidence="2">Uncharacterized protein</fullName>
    </submittedName>
</protein>
<evidence type="ECO:0000313" key="3">
    <source>
        <dbReference type="Proteomes" id="UP001432146"/>
    </source>
</evidence>
<feature type="compositionally biased region" description="Polar residues" evidence="1">
    <location>
        <begin position="233"/>
        <end position="242"/>
    </location>
</feature>
<dbReference type="Proteomes" id="UP001432146">
    <property type="component" value="Unassembled WGS sequence"/>
</dbReference>
<keyword evidence="3" id="KW-1185">Reference proteome</keyword>
<dbReference type="EMBL" id="JAWNGG020000042">
    <property type="protein sequence ID" value="KAK9306343.1"/>
    <property type="molecule type" value="Genomic_DNA"/>
</dbReference>
<comment type="caution">
    <text evidence="2">The sequence shown here is derived from an EMBL/GenBank/DDBJ whole genome shotgun (WGS) entry which is preliminary data.</text>
</comment>
<evidence type="ECO:0000256" key="1">
    <source>
        <dbReference type="SAM" id="MobiDB-lite"/>
    </source>
</evidence>